<organism evidence="3">
    <name type="scientific">freshwater metagenome</name>
    <dbReference type="NCBI Taxonomy" id="449393"/>
    <lineage>
        <taxon>unclassified sequences</taxon>
        <taxon>metagenomes</taxon>
        <taxon>ecological metagenomes</taxon>
    </lineage>
</organism>
<dbReference type="SMART" id="SM00867">
    <property type="entry name" value="YceI"/>
    <property type="match status" value="1"/>
</dbReference>
<dbReference type="Pfam" id="PF04264">
    <property type="entry name" value="YceI"/>
    <property type="match status" value="1"/>
</dbReference>
<feature type="transmembrane region" description="Helical" evidence="1">
    <location>
        <begin position="10"/>
        <end position="28"/>
    </location>
</feature>
<name>A0A6J6M5F6_9ZZZZ</name>
<accession>A0A6J6M5F6</accession>
<dbReference type="PANTHER" id="PTHR34406">
    <property type="entry name" value="PROTEIN YCEI"/>
    <property type="match status" value="1"/>
</dbReference>
<dbReference type="InterPro" id="IPR007372">
    <property type="entry name" value="Lipid/polyisoprenoid-bd_YceI"/>
</dbReference>
<evidence type="ECO:0000313" key="3">
    <source>
        <dbReference type="EMBL" id="CAB4669142.1"/>
    </source>
</evidence>
<feature type="domain" description="Lipid/polyisoprenoid-binding YceI-like" evidence="2">
    <location>
        <begin position="62"/>
        <end position="230"/>
    </location>
</feature>
<evidence type="ECO:0000259" key="2">
    <source>
        <dbReference type="SMART" id="SM00867"/>
    </source>
</evidence>
<dbReference type="EMBL" id="CAEZWU010000091">
    <property type="protein sequence ID" value="CAB4669142.1"/>
    <property type="molecule type" value="Genomic_DNA"/>
</dbReference>
<dbReference type="Gene3D" id="2.40.128.110">
    <property type="entry name" value="Lipid/polyisoprenoid-binding, YceI-like"/>
    <property type="match status" value="1"/>
</dbReference>
<protein>
    <submittedName>
        <fullName evidence="3">Unannotated protein</fullName>
    </submittedName>
</protein>
<keyword evidence="1" id="KW-0472">Membrane</keyword>
<keyword evidence="1" id="KW-0812">Transmembrane</keyword>
<dbReference type="AlphaFoldDB" id="A0A6J6M5F6"/>
<evidence type="ECO:0000256" key="1">
    <source>
        <dbReference type="SAM" id="Phobius"/>
    </source>
</evidence>
<proteinExistence type="predicted"/>
<dbReference type="PANTHER" id="PTHR34406:SF1">
    <property type="entry name" value="PROTEIN YCEI"/>
    <property type="match status" value="1"/>
</dbReference>
<dbReference type="InterPro" id="IPR036761">
    <property type="entry name" value="TTHA0802/YceI-like_sf"/>
</dbReference>
<sequence length="234" mass="26105">MKFSINRKKLIYILISAAIIIVGGPWLYTSLFRDEPLNPFNETSISNDGVTATTGEIQISGDWKLIAESQVGYRIKERIALKTFETVGRSSEVTGSLKILDSEITQTTFEVDMKTFQSDSGGRDAQFNGRIMDTEKYPTANFVLTEPITLVEKPINGLTIKNAATGNLTIRGTTKEVTIPLSSTLQNSVITVIGQIQIQFDEWKIPNPSVPLVFIYTEPNCILEFSLKFEKQKD</sequence>
<reference evidence="3" key="1">
    <citation type="submission" date="2020-05" db="EMBL/GenBank/DDBJ databases">
        <authorList>
            <person name="Chiriac C."/>
            <person name="Salcher M."/>
            <person name="Ghai R."/>
            <person name="Kavagutti S V."/>
        </authorList>
    </citation>
    <scope>NUCLEOTIDE SEQUENCE</scope>
</reference>
<keyword evidence="1" id="KW-1133">Transmembrane helix</keyword>
<gene>
    <name evidence="3" type="ORF">UFOPK2292_00712</name>
</gene>
<dbReference type="SUPFAM" id="SSF101874">
    <property type="entry name" value="YceI-like"/>
    <property type="match status" value="1"/>
</dbReference>